<evidence type="ECO:0000313" key="2">
    <source>
        <dbReference type="EMBL" id="KAK4652403.1"/>
    </source>
</evidence>
<reference evidence="2 3" key="1">
    <citation type="journal article" date="2023" name="bioRxiv">
        <title>High-quality genome assemblies of four members of thePodospora anserinaspecies complex.</title>
        <authorList>
            <person name="Ament-Velasquez S.L."/>
            <person name="Vogan A.A."/>
            <person name="Wallerman O."/>
            <person name="Hartmann F."/>
            <person name="Gautier V."/>
            <person name="Silar P."/>
            <person name="Giraud T."/>
            <person name="Johannesson H."/>
        </authorList>
    </citation>
    <scope>NUCLEOTIDE SEQUENCE [LARGE SCALE GENOMIC DNA]</scope>
    <source>
        <strain evidence="2 3">CBS 415.72m</strain>
    </source>
</reference>
<feature type="region of interest" description="Disordered" evidence="1">
    <location>
        <begin position="224"/>
        <end position="250"/>
    </location>
</feature>
<name>A0ABR0G9G8_9PEZI</name>
<dbReference type="EMBL" id="JAFFHA010000008">
    <property type="protein sequence ID" value="KAK4652403.1"/>
    <property type="molecule type" value="Genomic_DNA"/>
</dbReference>
<feature type="compositionally biased region" description="Low complexity" evidence="1">
    <location>
        <begin position="78"/>
        <end position="89"/>
    </location>
</feature>
<evidence type="ECO:0000313" key="3">
    <source>
        <dbReference type="Proteomes" id="UP001323405"/>
    </source>
</evidence>
<organism evidence="2 3">
    <name type="scientific">Podospora pseudocomata</name>
    <dbReference type="NCBI Taxonomy" id="2093779"/>
    <lineage>
        <taxon>Eukaryota</taxon>
        <taxon>Fungi</taxon>
        <taxon>Dikarya</taxon>
        <taxon>Ascomycota</taxon>
        <taxon>Pezizomycotina</taxon>
        <taxon>Sordariomycetes</taxon>
        <taxon>Sordariomycetidae</taxon>
        <taxon>Sordariales</taxon>
        <taxon>Podosporaceae</taxon>
        <taxon>Podospora</taxon>
    </lineage>
</organism>
<protein>
    <submittedName>
        <fullName evidence="2">Uncharacterized protein</fullName>
    </submittedName>
</protein>
<feature type="compositionally biased region" description="Low complexity" evidence="1">
    <location>
        <begin position="128"/>
        <end position="144"/>
    </location>
</feature>
<evidence type="ECO:0000256" key="1">
    <source>
        <dbReference type="SAM" id="MobiDB-lite"/>
    </source>
</evidence>
<gene>
    <name evidence="2" type="ORF">QC762_610860</name>
</gene>
<feature type="region of interest" description="Disordered" evidence="1">
    <location>
        <begin position="73"/>
        <end position="177"/>
    </location>
</feature>
<proteinExistence type="predicted"/>
<keyword evidence="3" id="KW-1185">Reference proteome</keyword>
<dbReference type="GeneID" id="87912673"/>
<comment type="caution">
    <text evidence="2">The sequence shown here is derived from an EMBL/GenBank/DDBJ whole genome shotgun (WGS) entry which is preliminary data.</text>
</comment>
<feature type="compositionally biased region" description="Basic residues" evidence="1">
    <location>
        <begin position="118"/>
        <end position="127"/>
    </location>
</feature>
<dbReference type="RefSeq" id="XP_062741378.1">
    <property type="nucleotide sequence ID" value="XM_062892766.1"/>
</dbReference>
<dbReference type="Proteomes" id="UP001323405">
    <property type="component" value="Unassembled WGS sequence"/>
</dbReference>
<feature type="compositionally biased region" description="Low complexity" evidence="1">
    <location>
        <begin position="154"/>
        <end position="172"/>
    </location>
</feature>
<sequence>MPHPPLDVWVSIQPIHHSASDVTFVMVGQTPKAGLKNKTVMISSRWAKKCSKRLLGVPGGSALGPRTIFFSDNHNLNTTSTPPTKSSDTNMPFFSRSEPAQQPVQPAPQPVYEEQPKKHGLFSRHRSPSPARTTSTSTRHTNSTYQTSPERGTRSSSGSRGGLLRRSFGNGSANEMDPSIVAARERVMSAEMAEREADRALMAARESVREAREHVRRLELEAQEEARRAKIKQQQAKEVSKRGKQLGRYD</sequence>
<accession>A0ABR0G9G8</accession>